<feature type="domain" description="ART-PolyVal-like" evidence="2">
    <location>
        <begin position="991"/>
        <end position="1135"/>
    </location>
</feature>
<feature type="domain" description="ART-PolyVal-like" evidence="2">
    <location>
        <begin position="1167"/>
        <end position="1292"/>
    </location>
</feature>
<gene>
    <name evidence="3" type="ORF">LMG32289_05610</name>
</gene>
<reference evidence="3 4" key="1">
    <citation type="submission" date="2021-08" db="EMBL/GenBank/DDBJ databases">
        <authorList>
            <person name="Peeters C."/>
        </authorList>
    </citation>
    <scope>NUCLEOTIDE SEQUENCE [LARGE SCALE GENOMIC DNA]</scope>
    <source>
        <strain evidence="3 4">LMG 32289</strain>
    </source>
</reference>
<comment type="caution">
    <text evidence="3">The sequence shown here is derived from an EMBL/GenBank/DDBJ whole genome shotgun (WGS) entry which is preliminary data.</text>
</comment>
<evidence type="ECO:0000256" key="1">
    <source>
        <dbReference type="SAM" id="MobiDB-lite"/>
    </source>
</evidence>
<organism evidence="3 4">
    <name type="scientific">Cupriavidus pampae</name>
    <dbReference type="NCBI Taxonomy" id="659251"/>
    <lineage>
        <taxon>Bacteria</taxon>
        <taxon>Pseudomonadati</taxon>
        <taxon>Pseudomonadota</taxon>
        <taxon>Betaproteobacteria</taxon>
        <taxon>Burkholderiales</taxon>
        <taxon>Burkholderiaceae</taxon>
        <taxon>Cupriavidus</taxon>
    </lineage>
</organism>
<evidence type="ECO:0000259" key="2">
    <source>
        <dbReference type="Pfam" id="PF18760"/>
    </source>
</evidence>
<protein>
    <recommendedName>
        <fullName evidence="2">ART-PolyVal-like domain-containing protein</fullName>
    </recommendedName>
</protein>
<name>A0ABN7ZG60_9BURK</name>
<dbReference type="Pfam" id="PF18760">
    <property type="entry name" value="ART-PolyVal"/>
    <property type="match status" value="6"/>
</dbReference>
<dbReference type="RefSeq" id="WP_223994289.1">
    <property type="nucleotide sequence ID" value="NZ_CAJZAG010000012.1"/>
</dbReference>
<dbReference type="Proteomes" id="UP000706525">
    <property type="component" value="Unassembled WGS sequence"/>
</dbReference>
<evidence type="ECO:0000313" key="4">
    <source>
        <dbReference type="Proteomes" id="UP000706525"/>
    </source>
</evidence>
<evidence type="ECO:0000313" key="3">
    <source>
        <dbReference type="EMBL" id="CAG9184413.1"/>
    </source>
</evidence>
<proteinExistence type="predicted"/>
<feature type="domain" description="ART-PolyVal-like" evidence="2">
    <location>
        <begin position="543"/>
        <end position="594"/>
    </location>
</feature>
<feature type="region of interest" description="Disordered" evidence="1">
    <location>
        <begin position="1"/>
        <end position="23"/>
    </location>
</feature>
<feature type="region of interest" description="Disordered" evidence="1">
    <location>
        <begin position="1471"/>
        <end position="1490"/>
    </location>
</feature>
<feature type="domain" description="ART-PolyVal-like" evidence="2">
    <location>
        <begin position="1323"/>
        <end position="1452"/>
    </location>
</feature>
<dbReference type="EMBL" id="CAJZAG010000012">
    <property type="protein sequence ID" value="CAG9184413.1"/>
    <property type="molecule type" value="Genomic_DNA"/>
</dbReference>
<keyword evidence="4" id="KW-1185">Reference proteome</keyword>
<accession>A0ABN7ZG60</accession>
<feature type="domain" description="ART-PolyVal-like" evidence="2">
    <location>
        <begin position="802"/>
        <end position="942"/>
    </location>
</feature>
<feature type="domain" description="ART-PolyVal-like" evidence="2">
    <location>
        <begin position="349"/>
        <end position="488"/>
    </location>
</feature>
<dbReference type="SUPFAM" id="SSF56399">
    <property type="entry name" value="ADP-ribosylation"/>
    <property type="match status" value="1"/>
</dbReference>
<dbReference type="InterPro" id="IPR049522">
    <property type="entry name" value="ART-PolyVal_dom"/>
</dbReference>
<sequence>MQQTLPPTTDRVPHAEPITAPVTGPGHPAFEAWFAGSRIIHDGAPLVCYHGTAADFSVFKAHQPVTVYRLNGEAITRIDSWDVDGDWSRRPEGFHYGALVDAQTMGAEAALRFRMREAASLSPRAPDPSDDTERRLTDLRRIVGGTFTHTIETQATGDGHYFTPDQSYSFVRDIGRHDAGRVMAVYLSIRNPIYLNAAQIETAGMADRVAHYRTLGHDGAIFADYPDDLTRRGWSGASQIVAFDAHQIKSVWNVGTFDPGNPDIRFRRDEAAALATPPTLATPRAPNPFTFPGASPFGAGVRARLPASAVARDVPPAPAIAPALAEEAARAQRAAAFQAWFADSAIRHADGRPRILYHGTATDFTAFRPSRGTPSDPGWYGSGIYLTADAELASAYAGDIGNPVDADAARTDHGPRVIAAYAALQNPYHWPPGRRAATTVAEAQAIRAELEAAGYDGVVVGNAYADPEVAPHWEVIAFHPAQVKSVYNVGTFDPTVADMRYARSPDPLEVAKAPGADRHVAGTLRTQTEGFRRWFGASRVVQDGQPQMVYHGSGAEISAFDLARAGEHSERLGEVAFFTSSPRVASGYAVHLDQNAELVALTEETRLLREQWAEVRALHGADTAAYRAAETAYWTVADRRSTLAAAIHRFEAPITGANVLAAFLALDNPLEVDAGGQLSRKDGLMARAIAQAHAEGRDGVIVRNVLDHATPATRELSDVFVVFDATRIKAAYGNSGEYSAASADLRFARGAGQMLPAPAQAAPQPVDGPGVQGALRQHRKEGAFRDADAAFDAWFGDSQMVDAVGEPLVLYHGTDRDFSTFSDHGAGERFGHGVVHGYYLTQDPAEASAYAGRGVGANVLPVHVRLTNPIVFDVDQVPLYIQDRTLREQWGLPAIDETSDSSSKEMTEAAIARGHDGMVVLQEGERVIVAVFDPAQIKSVFNIGTYDALNPDIRFARSATSVMETSDALAGAKRDAAAAFDAWFRDSKIVDRAGEPLVLYHGTKSDFVAYDTTSIGATDCGLLGKGFYFTFNPEEASGYALNEQYGHGDAANVQPVYVALNNPFVIAQGLLPDGRTVQELHGGTVITASGGNAVRQLAENAGHDGVVWTNREGKILHVVAWQPEQVKSAIGNAGTYDANNPDIRFSRTSAASVADTDPWMAGSKAVDALGKPLILYHGTATTFDQFRAPRQGVYFSSEEEVAQAYAEYAVSKRKGDTPHVKQVHLAIRNPLVVNLRGATYSFRRFERAIVKAKCDGYDGIQFRNVDDMPWGTSTTRSDVWVAFDPEQIRTVTPPASVEAELHHHPRSPEEAFDAWFGDSMAIDAQGEPLVLYHGTQADFNAFEPDRRRTKSSIRTPDPGFFFTPDPVIASLYAGCDEHFPSPEIGTVMPVHLRVTNPLIFDFKGDKYGRREVIERAIANGHDGVLMRNHYDAGGVSDQWVVFSPTQIKSIFNAGTYDPSNPDIRFRRAPTALPVAAPRTTPSTHDDGYAP</sequence>